<evidence type="ECO:0000259" key="7">
    <source>
        <dbReference type="PROSITE" id="PS50109"/>
    </source>
</evidence>
<dbReference type="GO" id="GO:0004721">
    <property type="term" value="F:phosphoprotein phosphatase activity"/>
    <property type="evidence" value="ECO:0007669"/>
    <property type="project" value="TreeGrafter"/>
</dbReference>
<dbReference type="AlphaFoldDB" id="A0A367Q9A4"/>
<proteinExistence type="predicted"/>
<dbReference type="PRINTS" id="PR00344">
    <property type="entry name" value="BCTRLSENSOR"/>
</dbReference>
<dbReference type="CDD" id="cd00082">
    <property type="entry name" value="HisKA"/>
    <property type="match status" value="1"/>
</dbReference>
<dbReference type="GO" id="GO:0016036">
    <property type="term" value="P:cellular response to phosphate starvation"/>
    <property type="evidence" value="ECO:0007669"/>
    <property type="project" value="TreeGrafter"/>
</dbReference>
<evidence type="ECO:0000256" key="1">
    <source>
        <dbReference type="ARBA" id="ARBA00000085"/>
    </source>
</evidence>
<evidence type="ECO:0000256" key="6">
    <source>
        <dbReference type="ARBA" id="ARBA00023012"/>
    </source>
</evidence>
<sequence length="370" mass="42260">MQKIPNQASDRLKKNLKKIMQLWEERARNEISAAIHQTSLSLQNSLPEYLSQIAEELSNKVEKTSVQIAADKVESTRIGNQHGHERASFVNYSLDQVILEYHILRQVLFQVMEEETPLEINERDIIINSIEQAVNDAATQFSKTLQDIQELFMVTLTHDLRGPMNVAKMGAQIIIGHPERTDLHINIANRIDKAINRLDSMIQDLLDASRIRAGQSLELNFEECKLDVVLRDLVQDLNFTYGERFIFVSSHPIISYCSLKEIRRMIENLAINAVKYGDRNMPITIVLEETEAHVKLTVHNKGNPIARKEQSTLFQQFRRAKSVENQKGWGLGLFLVKSITEAHQGIVFVESLEAKGTSFVIKLPKDPRVL</sequence>
<name>A0A367Q9A4_9NOSO</name>
<evidence type="ECO:0000256" key="3">
    <source>
        <dbReference type="ARBA" id="ARBA00022553"/>
    </source>
</evidence>
<dbReference type="InterPro" id="IPR036097">
    <property type="entry name" value="HisK_dim/P_sf"/>
</dbReference>
<keyword evidence="3" id="KW-0597">Phosphoprotein</keyword>
<comment type="catalytic activity">
    <reaction evidence="1">
        <text>ATP + protein L-histidine = ADP + protein N-phospho-L-histidine.</text>
        <dbReference type="EC" id="2.7.13.3"/>
    </reaction>
</comment>
<dbReference type="InterPro" id="IPR005467">
    <property type="entry name" value="His_kinase_dom"/>
</dbReference>
<evidence type="ECO:0000313" key="9">
    <source>
        <dbReference type="Proteomes" id="UP000252107"/>
    </source>
</evidence>
<evidence type="ECO:0000256" key="2">
    <source>
        <dbReference type="ARBA" id="ARBA00012438"/>
    </source>
</evidence>
<dbReference type="PANTHER" id="PTHR45453:SF1">
    <property type="entry name" value="PHOSPHATE REGULON SENSOR PROTEIN PHOR"/>
    <property type="match status" value="1"/>
</dbReference>
<dbReference type="InterPro" id="IPR036890">
    <property type="entry name" value="HATPase_C_sf"/>
</dbReference>
<organism evidence="8 9">
    <name type="scientific">Nostoc minutum NIES-26</name>
    <dbReference type="NCBI Taxonomy" id="1844469"/>
    <lineage>
        <taxon>Bacteria</taxon>
        <taxon>Bacillati</taxon>
        <taxon>Cyanobacteriota</taxon>
        <taxon>Cyanophyceae</taxon>
        <taxon>Nostocales</taxon>
        <taxon>Nostocaceae</taxon>
        <taxon>Nostoc</taxon>
    </lineage>
</organism>
<evidence type="ECO:0000313" key="8">
    <source>
        <dbReference type="EMBL" id="RCJ20748.1"/>
    </source>
</evidence>
<reference evidence="8" key="1">
    <citation type="submission" date="2016-04" db="EMBL/GenBank/DDBJ databases">
        <authorList>
            <person name="Tabuchi Yagui T.R."/>
        </authorList>
    </citation>
    <scope>NUCLEOTIDE SEQUENCE [LARGE SCALE GENOMIC DNA]</scope>
    <source>
        <strain evidence="8">NIES-26</strain>
    </source>
</reference>
<dbReference type="SUPFAM" id="SSF55874">
    <property type="entry name" value="ATPase domain of HSP90 chaperone/DNA topoisomerase II/histidine kinase"/>
    <property type="match status" value="1"/>
</dbReference>
<dbReference type="Gene3D" id="3.30.565.10">
    <property type="entry name" value="Histidine kinase-like ATPase, C-terminal domain"/>
    <property type="match status" value="1"/>
</dbReference>
<keyword evidence="9" id="KW-1185">Reference proteome</keyword>
<dbReference type="InterPro" id="IPR050351">
    <property type="entry name" value="BphY/WalK/GraS-like"/>
</dbReference>
<evidence type="ECO:0000256" key="4">
    <source>
        <dbReference type="ARBA" id="ARBA00022679"/>
    </source>
</evidence>
<dbReference type="GO" id="GO:0005886">
    <property type="term" value="C:plasma membrane"/>
    <property type="evidence" value="ECO:0007669"/>
    <property type="project" value="TreeGrafter"/>
</dbReference>
<dbReference type="PROSITE" id="PS50109">
    <property type="entry name" value="HIS_KIN"/>
    <property type="match status" value="1"/>
</dbReference>
<dbReference type="SMART" id="SM00387">
    <property type="entry name" value="HATPase_c"/>
    <property type="match status" value="1"/>
</dbReference>
<dbReference type="GO" id="GO:0000155">
    <property type="term" value="F:phosphorelay sensor kinase activity"/>
    <property type="evidence" value="ECO:0007669"/>
    <property type="project" value="InterPro"/>
</dbReference>
<evidence type="ECO:0000256" key="5">
    <source>
        <dbReference type="ARBA" id="ARBA00022777"/>
    </source>
</evidence>
<dbReference type="EC" id="2.7.13.3" evidence="2"/>
<accession>A0A367Q9A4</accession>
<gene>
    <name evidence="8" type="ORF">A6770_31160</name>
</gene>
<keyword evidence="5" id="KW-0418">Kinase</keyword>
<dbReference type="InterPro" id="IPR004358">
    <property type="entry name" value="Sig_transdc_His_kin-like_C"/>
</dbReference>
<dbReference type="Pfam" id="PF00512">
    <property type="entry name" value="HisKA"/>
    <property type="match status" value="1"/>
</dbReference>
<protein>
    <recommendedName>
        <fullName evidence="2">histidine kinase</fullName>
        <ecNumber evidence="2">2.7.13.3</ecNumber>
    </recommendedName>
</protein>
<feature type="domain" description="Histidine kinase" evidence="7">
    <location>
        <begin position="155"/>
        <end position="367"/>
    </location>
</feature>
<comment type="caution">
    <text evidence="8">The sequence shown here is derived from an EMBL/GenBank/DDBJ whole genome shotgun (WGS) entry which is preliminary data.</text>
</comment>
<keyword evidence="6" id="KW-0902">Two-component regulatory system</keyword>
<keyword evidence="4" id="KW-0808">Transferase</keyword>
<dbReference type="SUPFAM" id="SSF47384">
    <property type="entry name" value="Homodimeric domain of signal transducing histidine kinase"/>
    <property type="match status" value="1"/>
</dbReference>
<dbReference type="InterPro" id="IPR003594">
    <property type="entry name" value="HATPase_dom"/>
</dbReference>
<dbReference type="Gene3D" id="1.10.287.130">
    <property type="match status" value="1"/>
</dbReference>
<dbReference type="InterPro" id="IPR003661">
    <property type="entry name" value="HisK_dim/P_dom"/>
</dbReference>
<dbReference type="EMBL" id="LXQD01000334">
    <property type="protein sequence ID" value="RCJ20748.1"/>
    <property type="molecule type" value="Genomic_DNA"/>
</dbReference>
<dbReference type="Pfam" id="PF02518">
    <property type="entry name" value="HATPase_c"/>
    <property type="match status" value="1"/>
</dbReference>
<dbReference type="SMART" id="SM00388">
    <property type="entry name" value="HisKA"/>
    <property type="match status" value="1"/>
</dbReference>
<dbReference type="Proteomes" id="UP000252107">
    <property type="component" value="Unassembled WGS sequence"/>
</dbReference>
<dbReference type="PANTHER" id="PTHR45453">
    <property type="entry name" value="PHOSPHATE REGULON SENSOR PROTEIN PHOR"/>
    <property type="match status" value="1"/>
</dbReference>